<feature type="compositionally biased region" description="Polar residues" evidence="1">
    <location>
        <begin position="113"/>
        <end position="124"/>
    </location>
</feature>
<dbReference type="AlphaFoldDB" id="A0AAV7W8R7"/>
<feature type="compositionally biased region" description="Basic and acidic residues" evidence="1">
    <location>
        <begin position="86"/>
        <end position="96"/>
    </location>
</feature>
<comment type="caution">
    <text evidence="2">The sequence shown here is derived from an EMBL/GenBank/DDBJ whole genome shotgun (WGS) entry which is preliminary data.</text>
</comment>
<gene>
    <name evidence="2" type="ORF">NDU88_005772</name>
</gene>
<keyword evidence="3" id="KW-1185">Reference proteome</keyword>
<feature type="region of interest" description="Disordered" evidence="1">
    <location>
        <begin position="21"/>
        <end position="210"/>
    </location>
</feature>
<dbReference type="EMBL" id="JANPWB010000002">
    <property type="protein sequence ID" value="KAJ1210408.1"/>
    <property type="molecule type" value="Genomic_DNA"/>
</dbReference>
<evidence type="ECO:0000313" key="3">
    <source>
        <dbReference type="Proteomes" id="UP001066276"/>
    </source>
</evidence>
<organism evidence="2 3">
    <name type="scientific">Pleurodeles waltl</name>
    <name type="common">Iberian ribbed newt</name>
    <dbReference type="NCBI Taxonomy" id="8319"/>
    <lineage>
        <taxon>Eukaryota</taxon>
        <taxon>Metazoa</taxon>
        <taxon>Chordata</taxon>
        <taxon>Craniata</taxon>
        <taxon>Vertebrata</taxon>
        <taxon>Euteleostomi</taxon>
        <taxon>Amphibia</taxon>
        <taxon>Batrachia</taxon>
        <taxon>Caudata</taxon>
        <taxon>Salamandroidea</taxon>
        <taxon>Salamandridae</taxon>
        <taxon>Pleurodelinae</taxon>
        <taxon>Pleurodeles</taxon>
    </lineage>
</organism>
<accession>A0AAV7W8R7</accession>
<feature type="compositionally biased region" description="Basic and acidic residues" evidence="1">
    <location>
        <begin position="38"/>
        <end position="50"/>
    </location>
</feature>
<feature type="compositionally biased region" description="Basic residues" evidence="1">
    <location>
        <begin position="146"/>
        <end position="155"/>
    </location>
</feature>
<feature type="compositionally biased region" description="Basic residues" evidence="1">
    <location>
        <begin position="97"/>
        <end position="112"/>
    </location>
</feature>
<sequence length="210" mass="23373">MKKAPAKCTCRTGKERRACLGLTAHPSWVEKGSPAHKGQKEKTPTEEKNNGRNRASKRRHQMRGGNHGITCPNQKAEPATKPKWHQAKEPHPEGTKGPKKTQKIRRRRRRSTRGPTTPETNLSETGDHQRDNQENASRQSTAPGRAPHHRGKSKCKTPIPKGRPLKNKPRAGKLHTRKKKTKQATCQENGMDPKATPPTEVGNTQTAGDQ</sequence>
<protein>
    <submittedName>
        <fullName evidence="2">Uncharacterized protein</fullName>
    </submittedName>
</protein>
<dbReference type="Proteomes" id="UP001066276">
    <property type="component" value="Chromosome 1_2"/>
</dbReference>
<reference evidence="2" key="1">
    <citation type="journal article" date="2022" name="bioRxiv">
        <title>Sequencing and chromosome-scale assembly of the giantPleurodeles waltlgenome.</title>
        <authorList>
            <person name="Brown T."/>
            <person name="Elewa A."/>
            <person name="Iarovenko S."/>
            <person name="Subramanian E."/>
            <person name="Araus A.J."/>
            <person name="Petzold A."/>
            <person name="Susuki M."/>
            <person name="Suzuki K.-i.T."/>
            <person name="Hayashi T."/>
            <person name="Toyoda A."/>
            <person name="Oliveira C."/>
            <person name="Osipova E."/>
            <person name="Leigh N.D."/>
            <person name="Simon A."/>
            <person name="Yun M.H."/>
        </authorList>
    </citation>
    <scope>NUCLEOTIDE SEQUENCE</scope>
    <source>
        <strain evidence="2">20211129_DDA</strain>
        <tissue evidence="2">Liver</tissue>
    </source>
</reference>
<feature type="compositionally biased region" description="Polar residues" evidence="1">
    <location>
        <begin position="201"/>
        <end position="210"/>
    </location>
</feature>
<evidence type="ECO:0000313" key="2">
    <source>
        <dbReference type="EMBL" id="KAJ1210408.1"/>
    </source>
</evidence>
<name>A0AAV7W8R7_PLEWA</name>
<feature type="compositionally biased region" description="Basic residues" evidence="1">
    <location>
        <begin position="163"/>
        <end position="182"/>
    </location>
</feature>
<evidence type="ECO:0000256" key="1">
    <source>
        <dbReference type="SAM" id="MobiDB-lite"/>
    </source>
</evidence>
<proteinExistence type="predicted"/>